<gene>
    <name evidence="2" type="ORF">C8D97_101263</name>
</gene>
<organism evidence="2 3">
    <name type="scientific">Pleionea mediterranea</name>
    <dbReference type="NCBI Taxonomy" id="523701"/>
    <lineage>
        <taxon>Bacteria</taxon>
        <taxon>Pseudomonadati</taxon>
        <taxon>Pseudomonadota</taxon>
        <taxon>Gammaproteobacteria</taxon>
        <taxon>Oceanospirillales</taxon>
        <taxon>Pleioneaceae</taxon>
        <taxon>Pleionea</taxon>
    </lineage>
</organism>
<dbReference type="Proteomes" id="UP000245790">
    <property type="component" value="Unassembled WGS sequence"/>
</dbReference>
<accession>A0A316G1Z3</accession>
<keyword evidence="1" id="KW-1133">Transmembrane helix</keyword>
<keyword evidence="1" id="KW-0812">Transmembrane</keyword>
<keyword evidence="1" id="KW-0472">Membrane</keyword>
<dbReference type="AlphaFoldDB" id="A0A316G1Z3"/>
<feature type="transmembrane region" description="Helical" evidence="1">
    <location>
        <begin position="96"/>
        <end position="118"/>
    </location>
</feature>
<comment type="caution">
    <text evidence="2">The sequence shown here is derived from an EMBL/GenBank/DDBJ whole genome shotgun (WGS) entry which is preliminary data.</text>
</comment>
<proteinExistence type="predicted"/>
<evidence type="ECO:0000313" key="3">
    <source>
        <dbReference type="Proteomes" id="UP000245790"/>
    </source>
</evidence>
<dbReference type="RefSeq" id="WP_109761532.1">
    <property type="nucleotide sequence ID" value="NZ_QGGU01000001.1"/>
</dbReference>
<protein>
    <submittedName>
        <fullName evidence="2">Uncharacterized protein</fullName>
    </submittedName>
</protein>
<evidence type="ECO:0000256" key="1">
    <source>
        <dbReference type="SAM" id="Phobius"/>
    </source>
</evidence>
<feature type="transmembrane region" description="Helical" evidence="1">
    <location>
        <begin position="130"/>
        <end position="149"/>
    </location>
</feature>
<name>A0A316G1Z3_9GAMM</name>
<sequence length="166" mass="18953">MPSDNNTFFCESTDTEQEQIEEQRYQQLAESGATTTTTTANNSGINENINDHNIQQYRMLYKAIKQTPVPDIPVNFSTNIEQLVNQKECHALLEKWLVRLAIMAMTITFIAVLAPYIILWLSTLSQQTTGVLVLISTIASVMALTDWRAKNNRIKNYQKSHPEQLF</sequence>
<keyword evidence="3" id="KW-1185">Reference proteome</keyword>
<evidence type="ECO:0000313" key="2">
    <source>
        <dbReference type="EMBL" id="PWK54415.1"/>
    </source>
</evidence>
<dbReference type="EMBL" id="QGGU01000001">
    <property type="protein sequence ID" value="PWK54415.1"/>
    <property type="molecule type" value="Genomic_DNA"/>
</dbReference>
<reference evidence="2 3" key="1">
    <citation type="submission" date="2018-05" db="EMBL/GenBank/DDBJ databases">
        <title>Genomic Encyclopedia of Type Strains, Phase IV (KMG-IV): sequencing the most valuable type-strain genomes for metagenomic binning, comparative biology and taxonomic classification.</title>
        <authorList>
            <person name="Goeker M."/>
        </authorList>
    </citation>
    <scope>NUCLEOTIDE SEQUENCE [LARGE SCALE GENOMIC DNA]</scope>
    <source>
        <strain evidence="2 3">DSM 25350</strain>
    </source>
</reference>